<protein>
    <submittedName>
        <fullName evidence="3">DUF3616 domain-containing protein</fullName>
    </submittedName>
</protein>
<evidence type="ECO:0000313" key="4">
    <source>
        <dbReference type="Proteomes" id="UP000286997"/>
    </source>
</evidence>
<proteinExistence type="predicted"/>
<reference evidence="3 4" key="1">
    <citation type="submission" date="2019-01" db="EMBL/GenBank/DDBJ databases">
        <authorList>
            <person name="Chen W.-M."/>
        </authorList>
    </citation>
    <scope>NUCLEOTIDE SEQUENCE [LARGE SCALE GENOMIC DNA]</scope>
    <source>
        <strain evidence="3 4">TER-1</strain>
    </source>
</reference>
<dbReference type="OrthoDB" id="5560405at2"/>
<feature type="chain" id="PRO_5019149471" evidence="1">
    <location>
        <begin position="23"/>
        <end position="344"/>
    </location>
</feature>
<keyword evidence="4" id="KW-1185">Reference proteome</keyword>
<evidence type="ECO:0000256" key="1">
    <source>
        <dbReference type="SAM" id="SignalP"/>
    </source>
</evidence>
<evidence type="ECO:0000259" key="2">
    <source>
        <dbReference type="Pfam" id="PF12275"/>
    </source>
</evidence>
<dbReference type="Pfam" id="PF12275">
    <property type="entry name" value="DUF3616"/>
    <property type="match status" value="1"/>
</dbReference>
<sequence>MRPLPASAALLFALLAAAPARAEATAGPVLVHTGMCEASGAVAYPPGGFDDRFLVVDDEDNRLRLYAAGAGGPALALGDADLGPALGLSGKKAADFEGAAWLGPVLVLTGSHSRNRHGEVSESRRRLIAVRIAGGDTPGVVVAGTARRDLAPAFAALDRRLAKAIGSEGAPRPKLDPKRKGFNIEGLAATPDGATLWFGLRNPLTRRGEALVVPLENPREVLERGAAPRFGRPVPLALSGRGIRAMAFSPASGGYTLVAGPVGNDGAFDLYRWSGRAGEAPRPVPGAAAVLAALPQFQPEGLVADPASDRVRLLSDDGNRTMPDGRTCDRSDAPAFRSVVLDLR</sequence>
<comment type="caution">
    <text evidence="3">The sequence shown here is derived from an EMBL/GenBank/DDBJ whole genome shotgun (WGS) entry which is preliminary data.</text>
</comment>
<dbReference type="InterPro" id="IPR022060">
    <property type="entry name" value="DUF3616"/>
</dbReference>
<dbReference type="RefSeq" id="WP_127727546.1">
    <property type="nucleotide sequence ID" value="NZ_SACP01000003.1"/>
</dbReference>
<keyword evidence="1" id="KW-0732">Signal</keyword>
<accession>A0A437PE79</accession>
<organism evidence="3 4">
    <name type="scientific">Methylobacterium oryzihabitans</name>
    <dbReference type="NCBI Taxonomy" id="2499852"/>
    <lineage>
        <taxon>Bacteria</taxon>
        <taxon>Pseudomonadati</taxon>
        <taxon>Pseudomonadota</taxon>
        <taxon>Alphaproteobacteria</taxon>
        <taxon>Hyphomicrobiales</taxon>
        <taxon>Methylobacteriaceae</taxon>
        <taxon>Methylobacterium</taxon>
    </lineage>
</organism>
<dbReference type="SUPFAM" id="SSF82171">
    <property type="entry name" value="DPP6 N-terminal domain-like"/>
    <property type="match status" value="1"/>
</dbReference>
<feature type="signal peptide" evidence="1">
    <location>
        <begin position="1"/>
        <end position="22"/>
    </location>
</feature>
<dbReference type="EMBL" id="SACP01000003">
    <property type="protein sequence ID" value="RVU20571.1"/>
    <property type="molecule type" value="Genomic_DNA"/>
</dbReference>
<gene>
    <name evidence="3" type="ORF">EOE48_04260</name>
</gene>
<dbReference type="AlphaFoldDB" id="A0A437PE79"/>
<feature type="domain" description="DUF3616" evidence="2">
    <location>
        <begin position="174"/>
        <end position="279"/>
    </location>
</feature>
<evidence type="ECO:0000313" key="3">
    <source>
        <dbReference type="EMBL" id="RVU20571.1"/>
    </source>
</evidence>
<name>A0A437PE79_9HYPH</name>
<dbReference type="Proteomes" id="UP000286997">
    <property type="component" value="Unassembled WGS sequence"/>
</dbReference>